<evidence type="ECO:0000256" key="1">
    <source>
        <dbReference type="ARBA" id="ARBA00000085"/>
    </source>
</evidence>
<dbReference type="SMART" id="SM00388">
    <property type="entry name" value="HisKA"/>
    <property type="match status" value="1"/>
</dbReference>
<dbReference type="Pfam" id="PF02743">
    <property type="entry name" value="dCache_1"/>
    <property type="match status" value="1"/>
</dbReference>
<dbReference type="InterPro" id="IPR033479">
    <property type="entry name" value="dCache_1"/>
</dbReference>
<feature type="modified residue" description="4-aspartylphosphate" evidence="15">
    <location>
        <position position="835"/>
    </location>
</feature>
<sequence length="1209" mass="127572">MTADELRGHWPVKRFLRLPLILVLAALGTLPVVRAVQSSSDHLLPVAVASLVLTVLALVHIVATGRRILRCPQSRRSLRNYVLGLTAGAVVLGVLPIAGLAYLAVQENTGGARADVERRLTTSADVSADYIGNQVDAARELVTSYAQRPSVRRALASGGGDVDRHLAELRAHDPSLFAAWAMDKSGRVLAISPSHPEVVGEDFSGRDYFQGVLRTGKPYVSEAFSTVIVEGRRVVAVAAPVTDGEGRITGLVAAGYPVEALTAFTDRLSGMQGVRLTLADQKGTLLSGGDDRSGPLTGTRDEHVWAALAGGSGTGRSLEDGYSHEVAYRPVPELGWAVVAEIPTSVAFAPADAFTGRVTAAALALTQLLMGGLVMISCAERRRQFAEEDLIHREEQVGAIIEAAGEAFIAVDRHSRIIRWNSQAEATFGWSAEEAMGRNPVELIIPEEQRAFHAANLQRALSRGALPTSGSYLEIEALRHDGTVFPAEMTVWSSSTADGTTFNTFIRDVTARKRADAELAAARDEALAASRMKSEFVANMSHEIRTPLNGVIGMTTLLLDTELDARQRGYLTTVQNSADALLTVINDILDFSKIEAGKLDIDPVDFDVRVLVEDVVSLMAATAQAKGLEIAAVVNPAIPPALHGDVHRIRQVLTNLVSNAVKFTERGEVVVEVAVGPAEGDSGLRQVLFSVTDTGIGIPADRQESLFDAFTQADASTTRRYGGTGLGLTISRQLVELMTGTMGVTSTVGVGSRFHFTLPLPGAAAPPAAPPCQSTDLAGVRVLVVDDNRTNRTVVRDLLTGWGMRALTAPDGLSALDLLRESAAVGDPFTLALLDMHMPDLDGLQLARAVVADPALSGTRLAMLTSTNHAGEAQTARECGIEVYLTKPVRASQLRDGLLRLLGRASADTARTAGTAVPPAAPAPVPSAPGGRDTDGVRILVAEDNEVNQQVVVEMLAGLGYAADVAGDGEEALRLLRTDRYDLVLMDCQMPRLDGYQATEQIRRMPGPVSAIPVVALTASALASDEQRCRAAGMDAFLPKPLRKQQLDATLRTALAGRAGDAGEGRAAPAAAADRTGGGGQESPEPVAAGTGADAEGLLDPDVLDELRDIGPKLTEKFLPSYLHNASTATIAIMAAAERRDLEELARLAHKLRGSSAAFAGRRLSETCTALERVANAGDADSAAALATAVAHQADATSRALVATLVRES</sequence>
<evidence type="ECO:0000259" key="19">
    <source>
        <dbReference type="PROSITE" id="PS50110"/>
    </source>
</evidence>
<keyword evidence="7 17" id="KW-0812">Transmembrane</keyword>
<evidence type="ECO:0000259" key="18">
    <source>
        <dbReference type="PROSITE" id="PS50109"/>
    </source>
</evidence>
<keyword evidence="8" id="KW-0547">Nucleotide-binding</keyword>
<dbReference type="InterPro" id="IPR035965">
    <property type="entry name" value="PAS-like_dom_sf"/>
</dbReference>
<dbReference type="SUPFAM" id="SSF55785">
    <property type="entry name" value="PYP-like sensor domain (PAS domain)"/>
    <property type="match status" value="1"/>
</dbReference>
<dbReference type="PANTHER" id="PTHR45339">
    <property type="entry name" value="HYBRID SIGNAL TRANSDUCTION HISTIDINE KINASE J"/>
    <property type="match status" value="1"/>
</dbReference>
<dbReference type="InterPro" id="IPR029151">
    <property type="entry name" value="Sensor-like_sf"/>
</dbReference>
<dbReference type="SUPFAM" id="SSF52172">
    <property type="entry name" value="CheY-like"/>
    <property type="match status" value="2"/>
</dbReference>
<feature type="compositionally biased region" description="Low complexity" evidence="16">
    <location>
        <begin position="1058"/>
        <end position="1075"/>
    </location>
</feature>
<evidence type="ECO:0000256" key="17">
    <source>
        <dbReference type="SAM" id="Phobius"/>
    </source>
</evidence>
<feature type="domain" description="PAS" evidence="20">
    <location>
        <begin position="393"/>
        <end position="464"/>
    </location>
</feature>
<evidence type="ECO:0000256" key="6">
    <source>
        <dbReference type="ARBA" id="ARBA00022679"/>
    </source>
</evidence>
<evidence type="ECO:0000256" key="3">
    <source>
        <dbReference type="ARBA" id="ARBA00012438"/>
    </source>
</evidence>
<feature type="modified residue" description="4-aspartylphosphate" evidence="15">
    <location>
        <position position="987"/>
    </location>
</feature>
<evidence type="ECO:0000256" key="11">
    <source>
        <dbReference type="ARBA" id="ARBA00022989"/>
    </source>
</evidence>
<keyword evidence="11 17" id="KW-1133">Transmembrane helix</keyword>
<dbReference type="Pfam" id="PF00512">
    <property type="entry name" value="HisKA"/>
    <property type="match status" value="1"/>
</dbReference>
<dbReference type="Pfam" id="PF00072">
    <property type="entry name" value="Response_reg"/>
    <property type="match status" value="2"/>
</dbReference>
<comment type="caution">
    <text evidence="23">The sequence shown here is derived from an EMBL/GenBank/DDBJ whole genome shotgun (WGS) entry which is preliminary data.</text>
</comment>
<comment type="catalytic activity">
    <reaction evidence="1">
        <text>ATP + protein L-histidine = ADP + protein N-phospho-L-histidine.</text>
        <dbReference type="EC" id="2.7.13.3"/>
    </reaction>
</comment>
<keyword evidence="10" id="KW-0067">ATP-binding</keyword>
<evidence type="ECO:0000256" key="2">
    <source>
        <dbReference type="ARBA" id="ARBA00004651"/>
    </source>
</evidence>
<evidence type="ECO:0000256" key="7">
    <source>
        <dbReference type="ARBA" id="ARBA00022692"/>
    </source>
</evidence>
<dbReference type="InterPro" id="IPR001789">
    <property type="entry name" value="Sig_transdc_resp-reg_receiver"/>
</dbReference>
<evidence type="ECO:0000313" key="23">
    <source>
        <dbReference type="EMBL" id="MFC4057820.1"/>
    </source>
</evidence>
<feature type="region of interest" description="Disordered" evidence="16">
    <location>
        <begin position="911"/>
        <end position="932"/>
    </location>
</feature>
<dbReference type="CDD" id="cd00082">
    <property type="entry name" value="HisKA"/>
    <property type="match status" value="1"/>
</dbReference>
<evidence type="ECO:0000313" key="24">
    <source>
        <dbReference type="Proteomes" id="UP001595850"/>
    </source>
</evidence>
<evidence type="ECO:0000256" key="9">
    <source>
        <dbReference type="ARBA" id="ARBA00022777"/>
    </source>
</evidence>
<dbReference type="Gene3D" id="3.40.50.2300">
    <property type="match status" value="2"/>
</dbReference>
<dbReference type="InterPro" id="IPR008207">
    <property type="entry name" value="Sig_transdc_His_kin_Hpt_dom"/>
</dbReference>
<evidence type="ECO:0000256" key="13">
    <source>
        <dbReference type="ARBA" id="ARBA00023136"/>
    </source>
</evidence>
<evidence type="ECO:0000259" key="22">
    <source>
        <dbReference type="PROSITE" id="PS50894"/>
    </source>
</evidence>
<dbReference type="InterPro" id="IPR000700">
    <property type="entry name" value="PAS-assoc_C"/>
</dbReference>
<evidence type="ECO:0000256" key="15">
    <source>
        <dbReference type="PROSITE-ProRule" id="PRU00169"/>
    </source>
</evidence>
<dbReference type="EC" id="2.7.13.3" evidence="3"/>
<dbReference type="EMBL" id="JBHSBM010000011">
    <property type="protein sequence ID" value="MFC4057820.1"/>
    <property type="molecule type" value="Genomic_DNA"/>
</dbReference>
<dbReference type="CDD" id="cd16922">
    <property type="entry name" value="HATPase_EvgS-ArcB-TorS-like"/>
    <property type="match status" value="1"/>
</dbReference>
<dbReference type="Pfam" id="PF01627">
    <property type="entry name" value="Hpt"/>
    <property type="match status" value="1"/>
</dbReference>
<dbReference type="SUPFAM" id="SSF47384">
    <property type="entry name" value="Homodimeric domain of signal transducing histidine kinase"/>
    <property type="match status" value="1"/>
</dbReference>
<keyword evidence="13 17" id="KW-0472">Membrane</keyword>
<evidence type="ECO:0000256" key="14">
    <source>
        <dbReference type="PROSITE-ProRule" id="PRU00110"/>
    </source>
</evidence>
<dbReference type="InterPro" id="IPR003594">
    <property type="entry name" value="HATPase_dom"/>
</dbReference>
<dbReference type="SUPFAM" id="SSF103190">
    <property type="entry name" value="Sensory domain-like"/>
    <property type="match status" value="1"/>
</dbReference>
<keyword evidence="24" id="KW-1185">Reference proteome</keyword>
<dbReference type="Pfam" id="PF02518">
    <property type="entry name" value="HATPase_c"/>
    <property type="match status" value="1"/>
</dbReference>
<gene>
    <name evidence="23" type="ORF">ACFOWE_05915</name>
</gene>
<evidence type="ECO:0000256" key="5">
    <source>
        <dbReference type="ARBA" id="ARBA00022553"/>
    </source>
</evidence>
<proteinExistence type="predicted"/>
<protein>
    <recommendedName>
        <fullName evidence="3">histidine kinase</fullName>
        <ecNumber evidence="3">2.7.13.3</ecNumber>
    </recommendedName>
</protein>
<dbReference type="Proteomes" id="UP001595850">
    <property type="component" value="Unassembled WGS sequence"/>
</dbReference>
<feature type="transmembrane region" description="Helical" evidence="17">
    <location>
        <begin position="45"/>
        <end position="69"/>
    </location>
</feature>
<dbReference type="CDD" id="cd12914">
    <property type="entry name" value="PDC1_DGC_like"/>
    <property type="match status" value="1"/>
</dbReference>
<dbReference type="SMART" id="SM00448">
    <property type="entry name" value="REC"/>
    <property type="match status" value="2"/>
</dbReference>
<dbReference type="Gene3D" id="1.20.120.160">
    <property type="entry name" value="HPT domain"/>
    <property type="match status" value="1"/>
</dbReference>
<feature type="transmembrane region" description="Helical" evidence="17">
    <location>
        <begin position="81"/>
        <end position="105"/>
    </location>
</feature>
<dbReference type="NCBIfam" id="TIGR00229">
    <property type="entry name" value="sensory_box"/>
    <property type="match status" value="1"/>
</dbReference>
<dbReference type="SUPFAM" id="SSF47226">
    <property type="entry name" value="Histidine-containing phosphotransfer domain, HPT domain"/>
    <property type="match status" value="1"/>
</dbReference>
<dbReference type="InterPro" id="IPR000014">
    <property type="entry name" value="PAS"/>
</dbReference>
<dbReference type="PRINTS" id="PR00344">
    <property type="entry name" value="BCTRLSENSOR"/>
</dbReference>
<dbReference type="Pfam" id="PF00989">
    <property type="entry name" value="PAS"/>
    <property type="match status" value="1"/>
</dbReference>
<dbReference type="InterPro" id="IPR036641">
    <property type="entry name" value="HPT_dom_sf"/>
</dbReference>
<dbReference type="CDD" id="cd00130">
    <property type="entry name" value="PAS"/>
    <property type="match status" value="1"/>
</dbReference>
<dbReference type="PROSITE" id="PS50112">
    <property type="entry name" value="PAS"/>
    <property type="match status" value="1"/>
</dbReference>
<dbReference type="Gene3D" id="3.30.450.20">
    <property type="entry name" value="PAS domain"/>
    <property type="match status" value="2"/>
</dbReference>
<evidence type="ECO:0000256" key="8">
    <source>
        <dbReference type="ARBA" id="ARBA00022741"/>
    </source>
</evidence>
<evidence type="ECO:0000259" key="21">
    <source>
        <dbReference type="PROSITE" id="PS50113"/>
    </source>
</evidence>
<feature type="domain" description="Histidine kinase" evidence="18">
    <location>
        <begin position="539"/>
        <end position="762"/>
    </location>
</feature>
<dbReference type="InterPro" id="IPR011006">
    <property type="entry name" value="CheY-like_superfamily"/>
</dbReference>
<dbReference type="InterPro" id="IPR036097">
    <property type="entry name" value="HisK_dim/P_sf"/>
</dbReference>
<dbReference type="PROSITE" id="PS50113">
    <property type="entry name" value="PAC"/>
    <property type="match status" value="1"/>
</dbReference>
<feature type="domain" description="HPt" evidence="22">
    <location>
        <begin position="1111"/>
        <end position="1204"/>
    </location>
</feature>
<evidence type="ECO:0000256" key="4">
    <source>
        <dbReference type="ARBA" id="ARBA00022475"/>
    </source>
</evidence>
<feature type="region of interest" description="Disordered" evidence="16">
    <location>
        <begin position="1058"/>
        <end position="1096"/>
    </location>
</feature>
<dbReference type="PROSITE" id="PS50894">
    <property type="entry name" value="HPT"/>
    <property type="match status" value="1"/>
</dbReference>
<feature type="domain" description="Response regulatory" evidence="19">
    <location>
        <begin position="781"/>
        <end position="902"/>
    </location>
</feature>
<dbReference type="InterPro" id="IPR013767">
    <property type="entry name" value="PAS_fold"/>
</dbReference>
<organism evidence="23 24">
    <name type="scientific">Planomonospora corallina</name>
    <dbReference type="NCBI Taxonomy" id="1806052"/>
    <lineage>
        <taxon>Bacteria</taxon>
        <taxon>Bacillati</taxon>
        <taxon>Actinomycetota</taxon>
        <taxon>Actinomycetes</taxon>
        <taxon>Streptosporangiales</taxon>
        <taxon>Streptosporangiaceae</taxon>
        <taxon>Planomonospora</taxon>
    </lineage>
</organism>
<dbReference type="InterPro" id="IPR004358">
    <property type="entry name" value="Sig_transdc_His_kin-like_C"/>
</dbReference>
<evidence type="ECO:0000256" key="10">
    <source>
        <dbReference type="ARBA" id="ARBA00022840"/>
    </source>
</evidence>
<reference evidence="24" key="1">
    <citation type="journal article" date="2019" name="Int. J. Syst. Evol. Microbiol.">
        <title>The Global Catalogue of Microorganisms (GCM) 10K type strain sequencing project: providing services to taxonomists for standard genome sequencing and annotation.</title>
        <authorList>
            <consortium name="The Broad Institute Genomics Platform"/>
            <consortium name="The Broad Institute Genome Sequencing Center for Infectious Disease"/>
            <person name="Wu L."/>
            <person name="Ma J."/>
        </authorList>
    </citation>
    <scope>NUCLEOTIDE SEQUENCE [LARGE SCALE GENOMIC DNA]</scope>
    <source>
        <strain evidence="24">TBRC 4489</strain>
    </source>
</reference>
<dbReference type="Gene3D" id="1.10.287.130">
    <property type="match status" value="1"/>
</dbReference>
<dbReference type="InterPro" id="IPR005467">
    <property type="entry name" value="His_kinase_dom"/>
</dbReference>
<feature type="domain" description="Response regulatory" evidence="19">
    <location>
        <begin position="938"/>
        <end position="1055"/>
    </location>
</feature>
<dbReference type="InterPro" id="IPR003661">
    <property type="entry name" value="HisK_dim/P_dom"/>
</dbReference>
<evidence type="ECO:0000259" key="20">
    <source>
        <dbReference type="PROSITE" id="PS50112"/>
    </source>
</evidence>
<dbReference type="RefSeq" id="WP_377285916.1">
    <property type="nucleotide sequence ID" value="NZ_JBHSBM010000011.1"/>
</dbReference>
<dbReference type="InterPro" id="IPR036890">
    <property type="entry name" value="HATPase_C_sf"/>
</dbReference>
<feature type="modified residue" description="Phosphohistidine" evidence="14">
    <location>
        <position position="1150"/>
    </location>
</feature>
<comment type="subcellular location">
    <subcellularLocation>
        <location evidence="2">Cell membrane</location>
        <topology evidence="2">Multi-pass membrane protein</topology>
    </subcellularLocation>
</comment>
<dbReference type="CDD" id="cd17546">
    <property type="entry name" value="REC_hyHK_CKI1_RcsC-like"/>
    <property type="match status" value="1"/>
</dbReference>
<dbReference type="PROSITE" id="PS50109">
    <property type="entry name" value="HIS_KIN"/>
    <property type="match status" value="1"/>
</dbReference>
<evidence type="ECO:0000256" key="12">
    <source>
        <dbReference type="ARBA" id="ARBA00023012"/>
    </source>
</evidence>
<keyword evidence="5 15" id="KW-0597">Phosphoprotein</keyword>
<dbReference type="SMART" id="SM00091">
    <property type="entry name" value="PAS"/>
    <property type="match status" value="1"/>
</dbReference>
<dbReference type="SMART" id="SM00387">
    <property type="entry name" value="HATPase_c"/>
    <property type="match status" value="1"/>
</dbReference>
<dbReference type="PANTHER" id="PTHR45339:SF1">
    <property type="entry name" value="HYBRID SIGNAL TRANSDUCTION HISTIDINE KINASE J"/>
    <property type="match status" value="1"/>
</dbReference>
<dbReference type="Gene3D" id="3.30.565.10">
    <property type="entry name" value="Histidine kinase-like ATPase, C-terminal domain"/>
    <property type="match status" value="1"/>
</dbReference>
<accession>A0ABV8I452</accession>
<keyword evidence="12" id="KW-0902">Two-component regulatory system</keyword>
<name>A0ABV8I452_9ACTN</name>
<evidence type="ECO:0000256" key="16">
    <source>
        <dbReference type="SAM" id="MobiDB-lite"/>
    </source>
</evidence>
<feature type="domain" description="PAC" evidence="21">
    <location>
        <begin position="471"/>
        <end position="521"/>
    </location>
</feature>
<keyword evidence="9" id="KW-0418">Kinase</keyword>
<keyword evidence="4" id="KW-1003">Cell membrane</keyword>
<keyword evidence="6" id="KW-0808">Transferase</keyword>
<dbReference type="SUPFAM" id="SSF55874">
    <property type="entry name" value="ATPase domain of HSP90 chaperone/DNA topoisomerase II/histidine kinase"/>
    <property type="match status" value="1"/>
</dbReference>
<dbReference type="PROSITE" id="PS50110">
    <property type="entry name" value="RESPONSE_REGULATORY"/>
    <property type="match status" value="2"/>
</dbReference>